<keyword evidence="4 11" id="KW-0997">Cell inner membrane</keyword>
<dbReference type="GO" id="GO:0019344">
    <property type="term" value="P:cysteine biosynthetic process"/>
    <property type="evidence" value="ECO:0007669"/>
    <property type="project" value="UniProtKB-UniRule"/>
</dbReference>
<evidence type="ECO:0000256" key="5">
    <source>
        <dbReference type="ARBA" id="ARBA00022605"/>
    </source>
</evidence>
<evidence type="ECO:0000256" key="4">
    <source>
        <dbReference type="ARBA" id="ARBA00022519"/>
    </source>
</evidence>
<feature type="transmembrane region" description="Helical" evidence="11">
    <location>
        <begin position="70"/>
        <end position="96"/>
    </location>
</feature>
<dbReference type="KEGG" id="osg:BST96_11435"/>
<keyword evidence="2 11" id="KW-0813">Transport</keyword>
<sequence length="251" mass="28022">MKGNPVTGFNYLLEGFRLITQPGLRLFVLIPLLINIVIFSLLINLTIAQFSGWIEAAMEWVPDWLSFIRWILWPMAVLLILTVVMYTFSVIANIIASPFNGLLAEKTEELLTGKEVPGFETIGQAVLSFPKSIGRELAKLVYYIPLALLVLIISFIPLINAISPLLWFLLGAWMMVIQYCDYPMDNHQVSFGDMKQRIKVMRLTSTGFGASVMVGTMIPLVNLIIMPAAVCGATAYWAREMKTEVAVKTAS</sequence>
<evidence type="ECO:0000256" key="3">
    <source>
        <dbReference type="ARBA" id="ARBA00022475"/>
    </source>
</evidence>
<dbReference type="HAMAP" id="MF_00468">
    <property type="entry name" value="CysZ"/>
    <property type="match status" value="1"/>
</dbReference>
<comment type="function">
    <text evidence="11">High affinity, high specificity proton-dependent sulfate transporter, which mediates sulfate uptake. Provides the sulfur source for the cysteine synthesis pathway.</text>
</comment>
<keyword evidence="13" id="KW-1185">Reference proteome</keyword>
<dbReference type="GO" id="GO:0005886">
    <property type="term" value="C:plasma membrane"/>
    <property type="evidence" value="ECO:0007669"/>
    <property type="project" value="UniProtKB-SubCell"/>
</dbReference>
<feature type="transmembrane region" description="Helical" evidence="11">
    <location>
        <begin position="26"/>
        <end position="50"/>
    </location>
</feature>
<dbReference type="NCBIfam" id="NF003433">
    <property type="entry name" value="PRK04949.1"/>
    <property type="match status" value="1"/>
</dbReference>
<keyword evidence="7 11" id="KW-1133">Transmembrane helix</keyword>
<dbReference type="OrthoDB" id="5292355at2"/>
<organism evidence="12 13">
    <name type="scientific">Oceanicoccus sagamiensis</name>
    <dbReference type="NCBI Taxonomy" id="716816"/>
    <lineage>
        <taxon>Bacteria</taxon>
        <taxon>Pseudomonadati</taxon>
        <taxon>Pseudomonadota</taxon>
        <taxon>Gammaproteobacteria</taxon>
        <taxon>Cellvibrionales</taxon>
        <taxon>Spongiibacteraceae</taxon>
        <taxon>Oceanicoccus</taxon>
    </lineage>
</organism>
<evidence type="ECO:0000256" key="8">
    <source>
        <dbReference type="ARBA" id="ARBA00023032"/>
    </source>
</evidence>
<dbReference type="Pfam" id="PF07264">
    <property type="entry name" value="EI24"/>
    <property type="match status" value="1"/>
</dbReference>
<comment type="similarity">
    <text evidence="11">Belongs to the CysZ family.</text>
</comment>
<evidence type="ECO:0000256" key="11">
    <source>
        <dbReference type="HAMAP-Rule" id="MF_00468"/>
    </source>
</evidence>
<keyword evidence="8 11" id="KW-0764">Sulfate transport</keyword>
<evidence type="ECO:0000256" key="6">
    <source>
        <dbReference type="ARBA" id="ARBA00022692"/>
    </source>
</evidence>
<evidence type="ECO:0000256" key="9">
    <source>
        <dbReference type="ARBA" id="ARBA00023136"/>
    </source>
</evidence>
<evidence type="ECO:0000313" key="12">
    <source>
        <dbReference type="EMBL" id="ARN74677.1"/>
    </source>
</evidence>
<comment type="subcellular location">
    <subcellularLocation>
        <location evidence="11">Cell inner membrane</location>
        <topology evidence="11">Multi-pass membrane protein</topology>
    </subcellularLocation>
    <subcellularLocation>
        <location evidence="1">Membrane</location>
        <topology evidence="1">Multi-pass membrane protein</topology>
    </subcellularLocation>
</comment>
<dbReference type="Proteomes" id="UP000193450">
    <property type="component" value="Chromosome"/>
</dbReference>
<dbReference type="AlphaFoldDB" id="A0A1X9NIF9"/>
<keyword evidence="6 11" id="KW-0812">Transmembrane</keyword>
<evidence type="ECO:0000256" key="10">
    <source>
        <dbReference type="ARBA" id="ARBA00023192"/>
    </source>
</evidence>
<proteinExistence type="inferred from homology"/>
<dbReference type="GO" id="GO:0009675">
    <property type="term" value="F:high-affinity sulfate:proton symporter activity"/>
    <property type="evidence" value="ECO:0007669"/>
    <property type="project" value="TreeGrafter"/>
</dbReference>
<keyword evidence="10 11" id="KW-0198">Cysteine biosynthesis</keyword>
<gene>
    <name evidence="11" type="primary">cysZ</name>
    <name evidence="12" type="ORF">BST96_11435</name>
</gene>
<protein>
    <recommendedName>
        <fullName evidence="11">Sulfate transporter CysZ</fullName>
    </recommendedName>
</protein>
<accession>A0A1X9NIF9</accession>
<dbReference type="STRING" id="716816.BST96_11435"/>
<dbReference type="InterPro" id="IPR059112">
    <property type="entry name" value="CysZ/EI24"/>
</dbReference>
<dbReference type="EMBL" id="CP019343">
    <property type="protein sequence ID" value="ARN74677.1"/>
    <property type="molecule type" value="Genomic_DNA"/>
</dbReference>
<keyword evidence="5 11" id="KW-0028">Amino-acid biosynthesis</keyword>
<evidence type="ECO:0000256" key="2">
    <source>
        <dbReference type="ARBA" id="ARBA00022448"/>
    </source>
</evidence>
<dbReference type="PANTHER" id="PTHR37468:SF1">
    <property type="entry name" value="SULFATE TRANSPORTER CYSZ"/>
    <property type="match status" value="1"/>
</dbReference>
<dbReference type="GO" id="GO:0000103">
    <property type="term" value="P:sulfate assimilation"/>
    <property type="evidence" value="ECO:0007669"/>
    <property type="project" value="InterPro"/>
</dbReference>
<reference evidence="12 13" key="1">
    <citation type="submission" date="2016-11" db="EMBL/GenBank/DDBJ databases">
        <title>Trade-off between light-utilization and light-protection in marine flavobacteria.</title>
        <authorList>
            <person name="Kumagai Y."/>
        </authorList>
    </citation>
    <scope>NUCLEOTIDE SEQUENCE [LARGE SCALE GENOMIC DNA]</scope>
    <source>
        <strain evidence="12 13">NBRC 107125</strain>
    </source>
</reference>
<feature type="transmembrane region" description="Helical" evidence="11">
    <location>
        <begin position="140"/>
        <end position="159"/>
    </location>
</feature>
<comment type="caution">
    <text evidence="11">Lacks conserved residue(s) required for the propagation of feature annotation.</text>
</comment>
<name>A0A1X9NIF9_9GAMM</name>
<evidence type="ECO:0000313" key="13">
    <source>
        <dbReference type="Proteomes" id="UP000193450"/>
    </source>
</evidence>
<dbReference type="PANTHER" id="PTHR37468">
    <property type="entry name" value="SULFATE TRANSPORTER CYSZ"/>
    <property type="match status" value="1"/>
</dbReference>
<evidence type="ECO:0000256" key="7">
    <source>
        <dbReference type="ARBA" id="ARBA00022989"/>
    </source>
</evidence>
<dbReference type="InterPro" id="IPR022985">
    <property type="entry name" value="Sulfate_CysZ"/>
</dbReference>
<dbReference type="InterPro" id="IPR050480">
    <property type="entry name" value="CysZ-like"/>
</dbReference>
<keyword evidence="3 11" id="KW-1003">Cell membrane</keyword>
<keyword evidence="9 11" id="KW-0472">Membrane</keyword>
<dbReference type="RefSeq" id="WP_085758831.1">
    <property type="nucleotide sequence ID" value="NZ_CP019343.1"/>
</dbReference>
<evidence type="ECO:0000256" key="1">
    <source>
        <dbReference type="ARBA" id="ARBA00004141"/>
    </source>
</evidence>